<organism evidence="10 11">
    <name type="scientific">Coptis chinensis</name>
    <dbReference type="NCBI Taxonomy" id="261450"/>
    <lineage>
        <taxon>Eukaryota</taxon>
        <taxon>Viridiplantae</taxon>
        <taxon>Streptophyta</taxon>
        <taxon>Embryophyta</taxon>
        <taxon>Tracheophyta</taxon>
        <taxon>Spermatophyta</taxon>
        <taxon>Magnoliopsida</taxon>
        <taxon>Ranunculales</taxon>
        <taxon>Ranunculaceae</taxon>
        <taxon>Coptidoideae</taxon>
        <taxon>Coptis</taxon>
    </lineage>
</organism>
<gene>
    <name evidence="10" type="ORF">IFM89_002746</name>
</gene>
<keyword evidence="8" id="KW-0675">Receptor</keyword>
<keyword evidence="11" id="KW-1185">Reference proteome</keyword>
<evidence type="ECO:0000256" key="8">
    <source>
        <dbReference type="ARBA" id="ARBA00023170"/>
    </source>
</evidence>
<evidence type="ECO:0000256" key="4">
    <source>
        <dbReference type="ARBA" id="ARBA00022729"/>
    </source>
</evidence>
<dbReference type="GO" id="GO:0009791">
    <property type="term" value="P:post-embryonic development"/>
    <property type="evidence" value="ECO:0007669"/>
    <property type="project" value="UniProtKB-ARBA"/>
</dbReference>
<evidence type="ECO:0000256" key="7">
    <source>
        <dbReference type="ARBA" id="ARBA00023136"/>
    </source>
</evidence>
<evidence type="ECO:0000256" key="6">
    <source>
        <dbReference type="ARBA" id="ARBA00022989"/>
    </source>
</evidence>
<dbReference type="InterPro" id="IPR032675">
    <property type="entry name" value="LRR_dom_sf"/>
</dbReference>
<keyword evidence="9" id="KW-0325">Glycoprotein</keyword>
<dbReference type="SUPFAM" id="SSF52058">
    <property type="entry name" value="L domain-like"/>
    <property type="match status" value="1"/>
</dbReference>
<dbReference type="GO" id="GO:0051707">
    <property type="term" value="P:response to other organism"/>
    <property type="evidence" value="ECO:0007669"/>
    <property type="project" value="UniProtKB-ARBA"/>
</dbReference>
<keyword evidence="6" id="KW-1133">Transmembrane helix</keyword>
<dbReference type="FunFam" id="3.80.10.10:FF:000453">
    <property type="entry name" value="Leucine-rich receptor-like protein kinase family protein"/>
    <property type="match status" value="1"/>
</dbReference>
<comment type="subcellular location">
    <subcellularLocation>
        <location evidence="1">Membrane</location>
        <topology evidence="1">Single-pass membrane protein</topology>
    </subcellularLocation>
</comment>
<reference evidence="10 11" key="1">
    <citation type="submission" date="2020-10" db="EMBL/GenBank/DDBJ databases">
        <title>The Coptis chinensis genome and diversification of protoberbering-type alkaloids.</title>
        <authorList>
            <person name="Wang B."/>
            <person name="Shu S."/>
            <person name="Song C."/>
            <person name="Liu Y."/>
        </authorList>
    </citation>
    <scope>NUCLEOTIDE SEQUENCE [LARGE SCALE GENOMIC DNA]</scope>
    <source>
        <strain evidence="10">HL-2020</strain>
        <tissue evidence="10">Leaf</tissue>
    </source>
</reference>
<evidence type="ECO:0000313" key="11">
    <source>
        <dbReference type="Proteomes" id="UP000631114"/>
    </source>
</evidence>
<dbReference type="GO" id="GO:0016020">
    <property type="term" value="C:membrane"/>
    <property type="evidence" value="ECO:0007669"/>
    <property type="project" value="UniProtKB-SubCell"/>
</dbReference>
<dbReference type="Proteomes" id="UP000631114">
    <property type="component" value="Unassembled WGS sequence"/>
</dbReference>
<keyword evidence="5" id="KW-0677">Repeat</keyword>
<proteinExistence type="predicted"/>
<protein>
    <submittedName>
        <fullName evidence="10">Uncharacterized protein</fullName>
    </submittedName>
</protein>
<evidence type="ECO:0000256" key="5">
    <source>
        <dbReference type="ARBA" id="ARBA00022737"/>
    </source>
</evidence>
<evidence type="ECO:0000256" key="9">
    <source>
        <dbReference type="ARBA" id="ARBA00023180"/>
    </source>
</evidence>
<evidence type="ECO:0000313" key="10">
    <source>
        <dbReference type="EMBL" id="KAF9618878.1"/>
    </source>
</evidence>
<dbReference type="Pfam" id="PF00560">
    <property type="entry name" value="LRR_1"/>
    <property type="match status" value="3"/>
</dbReference>
<keyword evidence="7" id="KW-0472">Membrane</keyword>
<dbReference type="PANTHER" id="PTHR48053:SF71">
    <property type="entry name" value="LEUCINE RICH REPEAT FAMILY PROTEIN, EXPRESSED"/>
    <property type="match status" value="1"/>
</dbReference>
<keyword evidence="4" id="KW-0732">Signal</keyword>
<name>A0A835M427_9MAGN</name>
<dbReference type="PANTHER" id="PTHR48053">
    <property type="entry name" value="LEUCINE RICH REPEAT FAMILY PROTEIN, EXPRESSED"/>
    <property type="match status" value="1"/>
</dbReference>
<dbReference type="GO" id="GO:0006952">
    <property type="term" value="P:defense response"/>
    <property type="evidence" value="ECO:0007669"/>
    <property type="project" value="UniProtKB-ARBA"/>
</dbReference>
<evidence type="ECO:0000256" key="3">
    <source>
        <dbReference type="ARBA" id="ARBA00022692"/>
    </source>
</evidence>
<dbReference type="Gene3D" id="3.80.10.10">
    <property type="entry name" value="Ribonuclease Inhibitor"/>
    <property type="match status" value="1"/>
</dbReference>
<evidence type="ECO:0000256" key="1">
    <source>
        <dbReference type="ARBA" id="ARBA00004167"/>
    </source>
</evidence>
<dbReference type="InterPro" id="IPR051716">
    <property type="entry name" value="Plant_RL_S/T_kinase"/>
</dbReference>
<keyword evidence="3" id="KW-0812">Transmembrane</keyword>
<dbReference type="InterPro" id="IPR001611">
    <property type="entry name" value="Leu-rich_rpt"/>
</dbReference>
<accession>A0A835M427</accession>
<evidence type="ECO:0000256" key="2">
    <source>
        <dbReference type="ARBA" id="ARBA00022614"/>
    </source>
</evidence>
<keyword evidence="2" id="KW-0433">Leucine-rich repeat</keyword>
<dbReference type="OrthoDB" id="1713515at2759"/>
<dbReference type="AlphaFoldDB" id="A0A835M427"/>
<sequence length="165" mass="18582">MNSFSGVVLDFPSLTGLTFLNMNNTGFFGVFPWKSLENITGLQFLIVRDNLFKNSSFPVEILKLERLYWLYLTNCSLEGRIPPEIGNLMEFTNLELSDNTLSGPIPPEINKLNKLLQLELYDNYLTGDFPVGFGNLSSLIKFDASNNNLKGDLSELKSFTQLVSL</sequence>
<dbReference type="EMBL" id="JADFTS010000002">
    <property type="protein sequence ID" value="KAF9618878.1"/>
    <property type="molecule type" value="Genomic_DNA"/>
</dbReference>
<comment type="caution">
    <text evidence="10">The sequence shown here is derived from an EMBL/GenBank/DDBJ whole genome shotgun (WGS) entry which is preliminary data.</text>
</comment>